<dbReference type="PROSITE" id="PS51257">
    <property type="entry name" value="PROKAR_LIPOPROTEIN"/>
    <property type="match status" value="1"/>
</dbReference>
<name>A0A1B8ARP3_FUSPO</name>
<evidence type="ECO:0000313" key="2">
    <source>
        <dbReference type="Proteomes" id="UP000091967"/>
    </source>
</evidence>
<accession>A0A1B8ARP3</accession>
<organism evidence="1 2">
    <name type="scientific">Fusarium poae</name>
    <dbReference type="NCBI Taxonomy" id="36050"/>
    <lineage>
        <taxon>Eukaryota</taxon>
        <taxon>Fungi</taxon>
        <taxon>Dikarya</taxon>
        <taxon>Ascomycota</taxon>
        <taxon>Pezizomycotina</taxon>
        <taxon>Sordariomycetes</taxon>
        <taxon>Hypocreomycetidae</taxon>
        <taxon>Hypocreales</taxon>
        <taxon>Nectriaceae</taxon>
        <taxon>Fusarium</taxon>
    </lineage>
</organism>
<dbReference type="AlphaFoldDB" id="A0A1B8ARP3"/>
<sequence>MERTHRESIWTNSAWHQFCPCPFAAGSCSGRCHDDVADMSPRHAEDCCNKTVPIYVIPSSGAARHLIAWCLNNWLYRRWYKPYRNEIEHCRFIAKQFYTCPALDQPLVPLVSSLHERICNQVKAYQKDVVTRPVTPEVPGEPLYRDQRFLILQPLFEAITIIILADDFNIFIPNLDNLPCLITLTGQNDNLSAPISFSTIKHEITNYVSETAVNVPLHVAYDFIMSLEQREMNAFGLQPDPIESAIQCHDKETLGYDRQHLNSVVRDLGGGDDPVTGPSSTWVDTTVYTGLCDAMVLLEKGCSTMERLTRRMEVNMFFRANTSQPLPSRRYSI</sequence>
<evidence type="ECO:0000313" key="1">
    <source>
        <dbReference type="EMBL" id="OBS23229.1"/>
    </source>
</evidence>
<gene>
    <name evidence="1" type="ORF">FPOA_03782</name>
</gene>
<reference evidence="1 2" key="1">
    <citation type="submission" date="2016-06" db="EMBL/GenBank/DDBJ databases">
        <title>Living apart together: crosstalk between the core and supernumerary genomes in a fungal plant pathogen.</title>
        <authorList>
            <person name="Vanheule A."/>
            <person name="Audenaert K."/>
            <person name="Warris S."/>
            <person name="Van De Geest H."/>
            <person name="Schijlen E."/>
            <person name="Hofte M."/>
            <person name="De Saeger S."/>
            <person name="Haesaert G."/>
            <person name="Waalwijk C."/>
            <person name="Van Der Lee T."/>
        </authorList>
    </citation>
    <scope>NUCLEOTIDE SEQUENCE [LARGE SCALE GENOMIC DNA]</scope>
    <source>
        <strain evidence="1 2">2516</strain>
    </source>
</reference>
<proteinExistence type="predicted"/>
<dbReference type="EMBL" id="LYXU01000002">
    <property type="protein sequence ID" value="OBS23229.1"/>
    <property type="molecule type" value="Genomic_DNA"/>
</dbReference>
<comment type="caution">
    <text evidence="1">The sequence shown here is derived from an EMBL/GenBank/DDBJ whole genome shotgun (WGS) entry which is preliminary data.</text>
</comment>
<protein>
    <submittedName>
        <fullName evidence="1">Uncharacterized protein</fullName>
    </submittedName>
</protein>
<dbReference type="Proteomes" id="UP000091967">
    <property type="component" value="Unassembled WGS sequence"/>
</dbReference>
<dbReference type="OMA" id="HERICNQ"/>
<keyword evidence="2" id="KW-1185">Reference proteome</keyword>